<keyword evidence="2" id="KW-0808">Transferase</keyword>
<dbReference type="InterPro" id="IPR012337">
    <property type="entry name" value="RNaseH-like_sf"/>
</dbReference>
<keyword evidence="3" id="KW-1185">Reference proteome</keyword>
<dbReference type="SUPFAM" id="SSF53098">
    <property type="entry name" value="Ribonuclease H-like"/>
    <property type="match status" value="1"/>
</dbReference>
<name>A0AAV4IE26_9GAST</name>
<accession>A0AAV4IE26</accession>
<dbReference type="EMBL" id="BMAT01009565">
    <property type="protein sequence ID" value="GFS08904.1"/>
    <property type="molecule type" value="Genomic_DNA"/>
</dbReference>
<dbReference type="GO" id="GO:0003964">
    <property type="term" value="F:RNA-directed DNA polymerase activity"/>
    <property type="evidence" value="ECO:0007669"/>
    <property type="project" value="UniProtKB-KW"/>
</dbReference>
<dbReference type="Gene3D" id="3.30.420.10">
    <property type="entry name" value="Ribonuclease H-like superfamily/Ribonuclease H"/>
    <property type="match status" value="1"/>
</dbReference>
<keyword evidence="2" id="KW-0548">Nucleotidyltransferase</keyword>
<reference evidence="2 3" key="1">
    <citation type="journal article" date="2021" name="Elife">
        <title>Chloroplast acquisition without the gene transfer in kleptoplastic sea slugs, Plakobranchus ocellatus.</title>
        <authorList>
            <person name="Maeda T."/>
            <person name="Takahashi S."/>
            <person name="Yoshida T."/>
            <person name="Shimamura S."/>
            <person name="Takaki Y."/>
            <person name="Nagai Y."/>
            <person name="Toyoda A."/>
            <person name="Suzuki Y."/>
            <person name="Arimoto A."/>
            <person name="Ishii H."/>
            <person name="Satoh N."/>
            <person name="Nishiyama T."/>
            <person name="Hasebe M."/>
            <person name="Maruyama T."/>
            <person name="Minagawa J."/>
            <person name="Obokata J."/>
            <person name="Shigenobu S."/>
        </authorList>
    </citation>
    <scope>NUCLEOTIDE SEQUENCE [LARGE SCALE GENOMIC DNA]</scope>
</reference>
<dbReference type="Proteomes" id="UP000762676">
    <property type="component" value="Unassembled WGS sequence"/>
</dbReference>
<sequence>MYADDMAIWATQECTGTAQARLQLALDALRMWTGTWLMKINHNFHIIKFQTVRLKIGEHQLREESSPTYLENKKYPINEWIRIYTDGSATDAGRNGGGGVYATLPDGTTLERSFACAMMCTNYTYRAEAEAIKEALNMVNNKISKTSKVVILRDARSVLQTLENTKDTELDTVRKKTAGVEGQGRRTHSSVDTRTQQHRGQ</sequence>
<evidence type="ECO:0000313" key="3">
    <source>
        <dbReference type="Proteomes" id="UP000762676"/>
    </source>
</evidence>
<comment type="caution">
    <text evidence="2">The sequence shown here is derived from an EMBL/GenBank/DDBJ whole genome shotgun (WGS) entry which is preliminary data.</text>
</comment>
<protein>
    <submittedName>
        <fullName evidence="2">Reverse transcriptase</fullName>
    </submittedName>
</protein>
<keyword evidence="2" id="KW-0695">RNA-directed DNA polymerase</keyword>
<organism evidence="2 3">
    <name type="scientific">Elysia marginata</name>
    <dbReference type="NCBI Taxonomy" id="1093978"/>
    <lineage>
        <taxon>Eukaryota</taxon>
        <taxon>Metazoa</taxon>
        <taxon>Spiralia</taxon>
        <taxon>Lophotrochozoa</taxon>
        <taxon>Mollusca</taxon>
        <taxon>Gastropoda</taxon>
        <taxon>Heterobranchia</taxon>
        <taxon>Euthyneura</taxon>
        <taxon>Panpulmonata</taxon>
        <taxon>Sacoglossa</taxon>
        <taxon>Placobranchoidea</taxon>
        <taxon>Plakobranchidae</taxon>
        <taxon>Elysia</taxon>
    </lineage>
</organism>
<dbReference type="GO" id="GO:0003676">
    <property type="term" value="F:nucleic acid binding"/>
    <property type="evidence" value="ECO:0007669"/>
    <property type="project" value="InterPro"/>
</dbReference>
<dbReference type="AlphaFoldDB" id="A0AAV4IE26"/>
<gene>
    <name evidence="2" type="ORF">ElyMa_004769300</name>
</gene>
<evidence type="ECO:0000256" key="1">
    <source>
        <dbReference type="SAM" id="MobiDB-lite"/>
    </source>
</evidence>
<dbReference type="InterPro" id="IPR036397">
    <property type="entry name" value="RNaseH_sf"/>
</dbReference>
<evidence type="ECO:0000313" key="2">
    <source>
        <dbReference type="EMBL" id="GFS08904.1"/>
    </source>
</evidence>
<proteinExistence type="predicted"/>
<feature type="region of interest" description="Disordered" evidence="1">
    <location>
        <begin position="175"/>
        <end position="201"/>
    </location>
</feature>